<dbReference type="OrthoDB" id="606379at2"/>
<evidence type="ECO:0000313" key="1">
    <source>
        <dbReference type="EMBL" id="KMW59633.1"/>
    </source>
</evidence>
<dbReference type="Gene3D" id="3.60.21.10">
    <property type="match status" value="1"/>
</dbReference>
<dbReference type="RefSeq" id="WP_049645074.1">
    <property type="nucleotide sequence ID" value="NZ_LFTY01000002.1"/>
</dbReference>
<dbReference type="SUPFAM" id="SSF56300">
    <property type="entry name" value="Metallo-dependent phosphatases"/>
    <property type="match status" value="1"/>
</dbReference>
<keyword evidence="2" id="KW-1185">Reference proteome</keyword>
<evidence type="ECO:0008006" key="3">
    <source>
        <dbReference type="Google" id="ProtNLM"/>
    </source>
</evidence>
<reference evidence="1 2" key="1">
    <citation type="submission" date="2015-06" db="EMBL/GenBank/DDBJ databases">
        <title>Draft genome sequence of an Alphaproteobacteria species associated to the Mediterranean sponge Oscarella lobularis.</title>
        <authorList>
            <person name="Jourda C."/>
            <person name="Santini S."/>
            <person name="Claverie J.-M."/>
        </authorList>
    </citation>
    <scope>NUCLEOTIDE SEQUENCE [LARGE SCALE GENOMIC DNA]</scope>
    <source>
        <strain evidence="1">IGS</strain>
    </source>
</reference>
<evidence type="ECO:0000313" key="2">
    <source>
        <dbReference type="Proteomes" id="UP000037178"/>
    </source>
</evidence>
<dbReference type="AlphaFoldDB" id="A0A0J9H1N8"/>
<accession>A0A0J9H1N8</accession>
<name>A0A0J9H1N8_9RHOB</name>
<dbReference type="EMBL" id="LFTY01000002">
    <property type="protein sequence ID" value="KMW59633.1"/>
    <property type="molecule type" value="Genomic_DNA"/>
</dbReference>
<organism evidence="1 2">
    <name type="scientific">Candidatus Rhodobacter oscarellae</name>
    <dbReference type="NCBI Taxonomy" id="1675527"/>
    <lineage>
        <taxon>Bacteria</taxon>
        <taxon>Pseudomonadati</taxon>
        <taxon>Pseudomonadota</taxon>
        <taxon>Alphaproteobacteria</taxon>
        <taxon>Rhodobacterales</taxon>
        <taxon>Rhodobacter group</taxon>
        <taxon>Rhodobacter</taxon>
    </lineage>
</organism>
<comment type="caution">
    <text evidence="1">The sequence shown here is derived from an EMBL/GenBank/DDBJ whole genome shotgun (WGS) entry which is preliminary data.</text>
</comment>
<dbReference type="STRING" id="1675527.AIOL_004615"/>
<dbReference type="Proteomes" id="UP000037178">
    <property type="component" value="Unassembled WGS sequence"/>
</dbReference>
<protein>
    <recommendedName>
        <fullName evidence="3">Calcineurin-like phosphoesterase domain-containing protein</fullName>
    </recommendedName>
</protein>
<dbReference type="InterPro" id="IPR029052">
    <property type="entry name" value="Metallo-depent_PP-like"/>
</dbReference>
<gene>
    <name evidence="1" type="ORF">AIOL_004615</name>
</gene>
<dbReference type="PATRIC" id="fig|1675527.3.peg.4830"/>
<sequence length="473" mass="51573">MADLIQPQALAALPDAIDAHVSAGNVIYDFLQAEDALLRVVLEQSADSALSPQGAAFDNPEFGILPFLAKNMDAPQVSPLLPDEAKTLLKLADDKGLIPPPTITMDAFSAFADTFAEFAYIGADGTAYGFAPYEQLNVHWVLCIVNGLLTEFVHGKAHFGADMPEPICMPDGEVTLAIAGDWGTAEGGAVAVRGAITSPKAPDYLIHLGDVYYTGTPKLSEKFYFGPGTEQSNLVDFWPDIGTGISFTMNSNHKMYPGAWGLFDDALSSATFAHMQNKSYFLLQNSTWQIFGLDSAYNSPDFMYMYGALCQQQIEFVQKYRDTKRRAILMTHHNPYDLTGTKKRVKDGGSLLQDVTTAFSGTLPEYWYFGHEHNGIVYNDTAGTLGCKMRCTGHASMPYGAPWGLVTERATTPPYKAGDYISTVDFAASTPLEPSDPKGLVKNGFMRITLGENGITEAFFDQDNTQTWSNEPA</sequence>
<proteinExistence type="predicted"/>